<dbReference type="InterPro" id="IPR004860">
    <property type="entry name" value="LAGLIDADG_dom"/>
</dbReference>
<dbReference type="InterPro" id="IPR027434">
    <property type="entry name" value="Homing_endonucl"/>
</dbReference>
<protein>
    <recommendedName>
        <fullName evidence="1">DOD-type homing endonuclease domain-containing protein</fullName>
    </recommendedName>
</protein>
<organism evidence="2 3">
    <name type="scientific">Candidatus Nealsonbacteria bacterium CG18_big_fil_WC_8_21_14_2_50_37_10</name>
    <dbReference type="NCBI Taxonomy" id="1974717"/>
    <lineage>
        <taxon>Bacteria</taxon>
        <taxon>Candidatus Nealsoniibacteriota</taxon>
    </lineage>
</organism>
<sequence>MARRWTIEEEREKRGELIEFYVNQNKTIAEIGKILGIAEGGVFDRMKRLNIPTTPEKKLHYLNRKWSNINFPDFSNKLAEFFGIVLGDGHLSLGQVWIYINNNTDRNYNPYVKELIKSLFSVKPGVSYRKDQDMMNLFLSSVDLLKFLRKRGLFASNKVRDQVDVPSWIFTKDSYKKSFLRGFFDTDGSVYKLRFGVQMGFCNRSIPLLRSTRKILLDLEYHPSNVSIYKVYLTRKPDLYRYAKEIGFGNPKHLERAKNLVLSIRGV</sequence>
<dbReference type="Proteomes" id="UP000230778">
    <property type="component" value="Unassembled WGS sequence"/>
</dbReference>
<reference evidence="2 3" key="1">
    <citation type="submission" date="2017-09" db="EMBL/GenBank/DDBJ databases">
        <title>Depth-based differentiation of microbial function through sediment-hosted aquifers and enrichment of novel symbionts in the deep terrestrial subsurface.</title>
        <authorList>
            <person name="Probst A.J."/>
            <person name="Ladd B."/>
            <person name="Jarett J.K."/>
            <person name="Geller-Mcgrath D.E."/>
            <person name="Sieber C.M."/>
            <person name="Emerson J.B."/>
            <person name="Anantharaman K."/>
            <person name="Thomas B.C."/>
            <person name="Malmstrom R."/>
            <person name="Stieglmeier M."/>
            <person name="Klingl A."/>
            <person name="Woyke T."/>
            <person name="Ryan C.M."/>
            <person name="Banfield J.F."/>
        </authorList>
    </citation>
    <scope>NUCLEOTIDE SEQUENCE [LARGE SCALE GENOMIC DNA]</scope>
    <source>
        <strain evidence="2">CG18_big_fil_WC_8_21_14_2_50_37_10</strain>
    </source>
</reference>
<dbReference type="InterPro" id="IPR004042">
    <property type="entry name" value="Intein_endonuc_central"/>
</dbReference>
<dbReference type="Gene3D" id="3.10.28.10">
    <property type="entry name" value="Homing endonucleases"/>
    <property type="match status" value="1"/>
</dbReference>
<dbReference type="GO" id="GO:0016539">
    <property type="term" value="P:intein-mediated protein splicing"/>
    <property type="evidence" value="ECO:0007669"/>
    <property type="project" value="InterPro"/>
</dbReference>
<dbReference type="GO" id="GO:0004519">
    <property type="term" value="F:endonuclease activity"/>
    <property type="evidence" value="ECO:0007669"/>
    <property type="project" value="InterPro"/>
</dbReference>
<feature type="domain" description="DOD-type homing endonuclease" evidence="1">
    <location>
        <begin position="81"/>
        <end position="221"/>
    </location>
</feature>
<evidence type="ECO:0000259" key="1">
    <source>
        <dbReference type="PROSITE" id="PS50819"/>
    </source>
</evidence>
<gene>
    <name evidence="2" type="ORF">COW72_02080</name>
</gene>
<dbReference type="SUPFAM" id="SSF55608">
    <property type="entry name" value="Homing endonucleases"/>
    <property type="match status" value="1"/>
</dbReference>
<dbReference type="AlphaFoldDB" id="A0A2H0FK94"/>
<dbReference type="EMBL" id="PCUC01000113">
    <property type="protein sequence ID" value="PIQ06330.1"/>
    <property type="molecule type" value="Genomic_DNA"/>
</dbReference>
<comment type="caution">
    <text evidence="2">The sequence shown here is derived from an EMBL/GenBank/DDBJ whole genome shotgun (WGS) entry which is preliminary data.</text>
</comment>
<name>A0A2H0FK94_9BACT</name>
<accession>A0A2H0FK94</accession>
<evidence type="ECO:0000313" key="2">
    <source>
        <dbReference type="EMBL" id="PIQ06330.1"/>
    </source>
</evidence>
<dbReference type="PRINTS" id="PR00379">
    <property type="entry name" value="INTEIN"/>
</dbReference>
<dbReference type="Pfam" id="PF14528">
    <property type="entry name" value="LAGLIDADG_3"/>
    <property type="match status" value="1"/>
</dbReference>
<dbReference type="InterPro" id="IPR006142">
    <property type="entry name" value="INTEIN"/>
</dbReference>
<evidence type="ECO:0000313" key="3">
    <source>
        <dbReference type="Proteomes" id="UP000230778"/>
    </source>
</evidence>
<proteinExistence type="predicted"/>
<dbReference type="PROSITE" id="PS50819">
    <property type="entry name" value="INTEIN_ENDONUCLEASE"/>
    <property type="match status" value="1"/>
</dbReference>